<dbReference type="EMBL" id="MPUH01000838">
    <property type="protein sequence ID" value="OMJ73214.1"/>
    <property type="molecule type" value="Genomic_DNA"/>
</dbReference>
<dbReference type="PROSITE" id="PS50096">
    <property type="entry name" value="IQ"/>
    <property type="match status" value="1"/>
</dbReference>
<dbReference type="Proteomes" id="UP000187209">
    <property type="component" value="Unassembled WGS sequence"/>
</dbReference>
<sequence length="356" mass="40787">MESESKIISLNELGLKHLESNSAHSIFYLNQALLEARCLKNSPCKQKLLAMTYNSLGCYYKSLSQPDKALEYFQKSAVLGRIKGSDPQTIAYAHLNIAGIISNKNEHEKALRHALKSIHYLKTKELQSKNATTLISAYELLAGEYLKLDQKTDTKICLETALNLCHKHLGKTHNKTIELKSTIDKFIIEKKKFLKSRAGSVIPYRNLTPNNIQNRQLKSRLVNYIENIKDKMIDAKPLRPVSQGNTRVFKINMLKNVNMGNVRKIETFAALRIQSWWRGIKCRRETCDLFIMNSIRKEQMKAKVAYEEITRLKQKLTEKSTSYNLSGALRDLSPGKKPLQIGKLNHEVFKSRKMSC</sequence>
<reference evidence="1 2" key="1">
    <citation type="submission" date="2016-11" db="EMBL/GenBank/DDBJ databases">
        <title>The macronuclear genome of Stentor coeruleus: a giant cell with tiny introns.</title>
        <authorList>
            <person name="Slabodnick M."/>
            <person name="Ruby J.G."/>
            <person name="Reiff S.B."/>
            <person name="Swart E.C."/>
            <person name="Gosai S."/>
            <person name="Prabakaran S."/>
            <person name="Witkowska E."/>
            <person name="Larue G.E."/>
            <person name="Fisher S."/>
            <person name="Freeman R.M."/>
            <person name="Gunawardena J."/>
            <person name="Chu W."/>
            <person name="Stover N.A."/>
            <person name="Gregory B.D."/>
            <person name="Nowacki M."/>
            <person name="Derisi J."/>
            <person name="Roy S.W."/>
            <person name="Marshall W.F."/>
            <person name="Sood P."/>
        </authorList>
    </citation>
    <scope>NUCLEOTIDE SEQUENCE [LARGE SCALE GENOMIC DNA]</scope>
    <source>
        <strain evidence="1">WM001</strain>
    </source>
</reference>
<organism evidence="1 2">
    <name type="scientific">Stentor coeruleus</name>
    <dbReference type="NCBI Taxonomy" id="5963"/>
    <lineage>
        <taxon>Eukaryota</taxon>
        <taxon>Sar</taxon>
        <taxon>Alveolata</taxon>
        <taxon>Ciliophora</taxon>
        <taxon>Postciliodesmatophora</taxon>
        <taxon>Heterotrichea</taxon>
        <taxon>Heterotrichida</taxon>
        <taxon>Stentoridae</taxon>
        <taxon>Stentor</taxon>
    </lineage>
</organism>
<dbReference type="InterPro" id="IPR019734">
    <property type="entry name" value="TPR_rpt"/>
</dbReference>
<evidence type="ECO:0008006" key="3">
    <source>
        <dbReference type="Google" id="ProtNLM"/>
    </source>
</evidence>
<dbReference type="Gene3D" id="1.25.40.10">
    <property type="entry name" value="Tetratricopeptide repeat domain"/>
    <property type="match status" value="1"/>
</dbReference>
<dbReference type="InterPro" id="IPR011990">
    <property type="entry name" value="TPR-like_helical_dom_sf"/>
</dbReference>
<evidence type="ECO:0000313" key="2">
    <source>
        <dbReference type="Proteomes" id="UP000187209"/>
    </source>
</evidence>
<dbReference type="SUPFAM" id="SSF48452">
    <property type="entry name" value="TPR-like"/>
    <property type="match status" value="1"/>
</dbReference>
<proteinExistence type="predicted"/>
<gene>
    <name evidence="1" type="ORF">SteCoe_28159</name>
</gene>
<keyword evidence="2" id="KW-1185">Reference proteome</keyword>
<dbReference type="SMART" id="SM00028">
    <property type="entry name" value="TPR"/>
    <property type="match status" value="3"/>
</dbReference>
<comment type="caution">
    <text evidence="1">The sequence shown here is derived from an EMBL/GenBank/DDBJ whole genome shotgun (WGS) entry which is preliminary data.</text>
</comment>
<evidence type="ECO:0000313" key="1">
    <source>
        <dbReference type="EMBL" id="OMJ73214.1"/>
    </source>
</evidence>
<name>A0A1R2B8W4_9CILI</name>
<accession>A0A1R2B8W4</accession>
<protein>
    <recommendedName>
        <fullName evidence="3">MalT-like TPR region domain-containing protein</fullName>
    </recommendedName>
</protein>
<dbReference type="AlphaFoldDB" id="A0A1R2B8W4"/>